<feature type="domain" description="TTI1 C-terminal TPR" evidence="3">
    <location>
        <begin position="840"/>
        <end position="1120"/>
    </location>
</feature>
<dbReference type="AlphaFoldDB" id="A0AAD5HE13"/>
<feature type="compositionally biased region" description="Basic and acidic residues" evidence="1">
    <location>
        <begin position="305"/>
        <end position="320"/>
    </location>
</feature>
<dbReference type="InterPro" id="IPR052587">
    <property type="entry name" value="TELO2-interacting_protein_1"/>
</dbReference>
<evidence type="ECO:0000313" key="4">
    <source>
        <dbReference type="EMBL" id="KAI8580890.1"/>
    </source>
</evidence>
<dbReference type="InterPro" id="IPR057567">
    <property type="entry name" value="TPR_TTI1_C"/>
</dbReference>
<dbReference type="InterPro" id="IPR011989">
    <property type="entry name" value="ARM-like"/>
</dbReference>
<keyword evidence="5" id="KW-1185">Reference proteome</keyword>
<name>A0AAD5HE13_UMBRA</name>
<dbReference type="InterPro" id="IPR049362">
    <property type="entry name" value="TTI1_rpt"/>
</dbReference>
<dbReference type="PANTHER" id="PTHR18460:SF3">
    <property type="entry name" value="TELO2-INTERACTING PROTEIN 1 HOMOLOG"/>
    <property type="match status" value="1"/>
</dbReference>
<protein>
    <submittedName>
        <fullName evidence="4">Uncharacterized protein</fullName>
    </submittedName>
</protein>
<evidence type="ECO:0000256" key="1">
    <source>
        <dbReference type="SAM" id="MobiDB-lite"/>
    </source>
</evidence>
<feature type="region of interest" description="Disordered" evidence="1">
    <location>
        <begin position="874"/>
        <end position="900"/>
    </location>
</feature>
<dbReference type="Gene3D" id="1.25.10.10">
    <property type="entry name" value="Leucine-rich Repeat Variant"/>
    <property type="match status" value="1"/>
</dbReference>
<dbReference type="Pfam" id="PF24173">
    <property type="entry name" value="TPR_TTI1_N"/>
    <property type="match status" value="1"/>
</dbReference>
<dbReference type="GeneID" id="75913373"/>
<feature type="compositionally biased region" description="Acidic residues" evidence="1">
    <location>
        <begin position="878"/>
        <end position="887"/>
    </location>
</feature>
<dbReference type="SUPFAM" id="SSF48371">
    <property type="entry name" value="ARM repeat"/>
    <property type="match status" value="1"/>
</dbReference>
<dbReference type="InterPro" id="IPR016024">
    <property type="entry name" value="ARM-type_fold"/>
</dbReference>
<sequence length="1174" mass="134521">MSNNLTTNVEEEQRRLIERLRPSLESLNRIQDRINLANSKHVATLLDSVVQVLNTTPDPVETVTTYHITSIIQTLVNLYRLREQGEPLPTQVAELWLTIVHILLSRTAWRETMGQQELQQYIVYFTLNINPSPFNADNQIKSSEELKHIAINCISTILPAKYQEGRKLDETYEVVFGDREHFWKNIMALRDESFWLPLNHTLNVLRNLAVQEQKLQLRLDAIQTLSQLTLDNLMNIDLLASIMAGLTSGLAKIILQNGEKEHHQVVVSSLQFLGDFICAVMNDEENFMFIPQVTGLKELWELNKNQSDKESKDDQPDVKQDIPSATKGGNPSRKVERTKGWFAYTKTRLRDLISNVLKLRQHPDWRARIAFVNFAYDICAKCAMSMEDSVPMLIETMVLYVDDEYPPVSQITKQHLQALSISKEFADILLPMVKEKLYQWMTALPRYILSGNDKEQRSAISMVIGFTTLLGPELQTSLDLNFPKIIDSWLSMMEYDHNDLRMVEDRGDAVRYQELQESNLDQPSNTKSQFPVYPQIHFKHINSDSATNQLALMFQHLGKYGDIRTLTDMFMTKFFEGTNPKWQPQCAYTIIHLLIGNAESPSDNQDGLSRVVKSVLNQFIELDLTQIEAMQNGTNNALTTFKPQRHTPMSNVYSTATVITICNCLHAIGITIRLMSKKAVTSELITLLYPLLSYYGSTNLHVHTFAKITLETLCQRCEYDNVKSLIIDNIDYVINEISLRLPSLLSNLSLPHVLQALIKLGDMNAVKYLDDSIDEIFEALDRYHMNQIICKDLCAVLIEIVLAVEHDHLLHHPQQEKAMDVDVVANTSSTSSEVAEFIRTQKKQQSLAAEAGDDKEHTSMEEIGNYFLEQQRMKEEAVDAESSDMQDESNPVTENDLQDLEDMARADAEQREREKRDQAPLPSYEQKRILDILRKTHHFLTSPQPQLRSQILLLMTAAIPILADNTKELYPIVHTIWPAIVRRLDDTEHYVVMNATSLLQTIAEFCSDFLTQRVVADVWPRFQRVLDQVAKLQRSNKQVYASVSNNNAYSVYSKEHKLVYSILSTLKEIVEYVPLKHQTLQETVASARWYLAEPDWHPQIQDAAVSLYKALYQKYPDITWLSCLSLLGRQQLIDISQDALLKQNVASVKIPDWFEQGASRDFAKNVSRVLYGQG</sequence>
<dbReference type="EMBL" id="MU620909">
    <property type="protein sequence ID" value="KAI8580890.1"/>
    <property type="molecule type" value="Genomic_DNA"/>
</dbReference>
<evidence type="ECO:0000313" key="5">
    <source>
        <dbReference type="Proteomes" id="UP001206595"/>
    </source>
</evidence>
<dbReference type="Proteomes" id="UP001206595">
    <property type="component" value="Unassembled WGS sequence"/>
</dbReference>
<feature type="domain" description="TTI1 N-terminal TPR" evidence="2">
    <location>
        <begin position="190"/>
        <end position="404"/>
    </location>
</feature>
<reference evidence="4" key="1">
    <citation type="submission" date="2021-06" db="EMBL/GenBank/DDBJ databases">
        <authorList>
            <consortium name="DOE Joint Genome Institute"/>
            <person name="Mondo S.J."/>
            <person name="Amses K.R."/>
            <person name="Simmons D.R."/>
            <person name="Longcore J.E."/>
            <person name="Seto K."/>
            <person name="Alves G.H."/>
            <person name="Bonds A.E."/>
            <person name="Quandt C.A."/>
            <person name="Davis W.J."/>
            <person name="Chang Y."/>
            <person name="Letcher P.M."/>
            <person name="Powell M.J."/>
            <person name="Kuo A."/>
            <person name="Labutti K."/>
            <person name="Pangilinan J."/>
            <person name="Andreopoulos W."/>
            <person name="Tritt A."/>
            <person name="Riley R."/>
            <person name="Hundley H."/>
            <person name="Johnson J."/>
            <person name="Lipzen A."/>
            <person name="Barry K."/>
            <person name="Berbee M.L."/>
            <person name="Buchler N.E."/>
            <person name="Grigoriev I.V."/>
            <person name="Spatafora J.W."/>
            <person name="Stajich J.E."/>
            <person name="James T.Y."/>
        </authorList>
    </citation>
    <scope>NUCLEOTIDE SEQUENCE</scope>
    <source>
        <strain evidence="4">AG</strain>
    </source>
</reference>
<accession>A0AAD5HE13</accession>
<dbReference type="Pfam" id="PF24181">
    <property type="entry name" value="TPR_TTI1_C"/>
    <property type="match status" value="1"/>
</dbReference>
<evidence type="ECO:0000259" key="3">
    <source>
        <dbReference type="Pfam" id="PF24181"/>
    </source>
</evidence>
<dbReference type="GO" id="GO:0005737">
    <property type="term" value="C:cytoplasm"/>
    <property type="evidence" value="ECO:0007669"/>
    <property type="project" value="TreeGrafter"/>
</dbReference>
<organism evidence="4 5">
    <name type="scientific">Umbelopsis ramanniana AG</name>
    <dbReference type="NCBI Taxonomy" id="1314678"/>
    <lineage>
        <taxon>Eukaryota</taxon>
        <taxon>Fungi</taxon>
        <taxon>Fungi incertae sedis</taxon>
        <taxon>Mucoromycota</taxon>
        <taxon>Mucoromycotina</taxon>
        <taxon>Umbelopsidomycetes</taxon>
        <taxon>Umbelopsidales</taxon>
        <taxon>Umbelopsidaceae</taxon>
        <taxon>Umbelopsis</taxon>
    </lineage>
</organism>
<gene>
    <name evidence="4" type="ORF">K450DRAFT_235087</name>
</gene>
<dbReference type="Pfam" id="PF21547">
    <property type="entry name" value="TTI1"/>
    <property type="match status" value="1"/>
</dbReference>
<dbReference type="PANTHER" id="PTHR18460">
    <property type="entry name" value="TEL2 INTERACTING PROTEIN 1 TTI1 FAMILY MEMBER"/>
    <property type="match status" value="1"/>
</dbReference>
<proteinExistence type="predicted"/>
<comment type="caution">
    <text evidence="4">The sequence shown here is derived from an EMBL/GenBank/DDBJ whole genome shotgun (WGS) entry which is preliminary data.</text>
</comment>
<evidence type="ECO:0000259" key="2">
    <source>
        <dbReference type="Pfam" id="PF24173"/>
    </source>
</evidence>
<dbReference type="RefSeq" id="XP_051445894.1">
    <property type="nucleotide sequence ID" value="XM_051588028.1"/>
</dbReference>
<dbReference type="Pfam" id="PF24176">
    <property type="entry name" value="TPR_TTI1_2nd"/>
    <property type="match status" value="1"/>
</dbReference>
<feature type="region of interest" description="Disordered" evidence="1">
    <location>
        <begin position="305"/>
        <end position="334"/>
    </location>
</feature>
<reference evidence="4" key="2">
    <citation type="journal article" date="2022" name="Proc. Natl. Acad. Sci. U.S.A.">
        <title>Diploid-dominant life cycles characterize the early evolution of Fungi.</title>
        <authorList>
            <person name="Amses K.R."/>
            <person name="Simmons D.R."/>
            <person name="Longcore J.E."/>
            <person name="Mondo S.J."/>
            <person name="Seto K."/>
            <person name="Jeronimo G.H."/>
            <person name="Bonds A.E."/>
            <person name="Quandt C.A."/>
            <person name="Davis W.J."/>
            <person name="Chang Y."/>
            <person name="Federici B.A."/>
            <person name="Kuo A."/>
            <person name="LaButti K."/>
            <person name="Pangilinan J."/>
            <person name="Andreopoulos W."/>
            <person name="Tritt A."/>
            <person name="Riley R."/>
            <person name="Hundley H."/>
            <person name="Johnson J."/>
            <person name="Lipzen A."/>
            <person name="Barry K."/>
            <person name="Lang B.F."/>
            <person name="Cuomo C.A."/>
            <person name="Buchler N.E."/>
            <person name="Grigoriev I.V."/>
            <person name="Spatafora J.W."/>
            <person name="Stajich J.E."/>
            <person name="James T.Y."/>
        </authorList>
    </citation>
    <scope>NUCLEOTIDE SEQUENCE</scope>
    <source>
        <strain evidence="4">AG</strain>
    </source>
</reference>
<dbReference type="InterPro" id="IPR057566">
    <property type="entry name" value="TPR_TTI1_N"/>
</dbReference>